<feature type="domain" description="Myb-like" evidence="10">
    <location>
        <begin position="7"/>
        <end position="54"/>
    </location>
</feature>
<evidence type="ECO:0000256" key="4">
    <source>
        <dbReference type="ARBA" id="ARBA00022737"/>
    </source>
</evidence>
<gene>
    <name evidence="12" type="ORF">MONBRDRAFT_33087</name>
</gene>
<evidence type="ECO:0000256" key="2">
    <source>
        <dbReference type="ARBA" id="ARBA00022664"/>
    </source>
</evidence>
<dbReference type="eggNOG" id="KOG0050">
    <property type="taxonomic scope" value="Eukaryota"/>
</dbReference>
<dbReference type="GO" id="GO:0000398">
    <property type="term" value="P:mRNA splicing, via spliceosome"/>
    <property type="evidence" value="ECO:0000318"/>
    <property type="project" value="GO_Central"/>
</dbReference>
<evidence type="ECO:0000256" key="8">
    <source>
        <dbReference type="SAM" id="Coils"/>
    </source>
</evidence>
<feature type="domain" description="HTH myb-type" evidence="11">
    <location>
        <begin position="59"/>
        <end position="108"/>
    </location>
</feature>
<name>A9V3M1_MONBE</name>
<evidence type="ECO:0000256" key="6">
    <source>
        <dbReference type="ARBA" id="ARBA00023187"/>
    </source>
</evidence>
<dbReference type="GO" id="GO:0000981">
    <property type="term" value="F:DNA-binding transcription factor activity, RNA polymerase II-specific"/>
    <property type="evidence" value="ECO:0000318"/>
    <property type="project" value="GO_Central"/>
</dbReference>
<dbReference type="SMART" id="SM00717">
    <property type="entry name" value="SANT"/>
    <property type="match status" value="2"/>
</dbReference>
<evidence type="ECO:0000259" key="10">
    <source>
        <dbReference type="PROSITE" id="PS50090"/>
    </source>
</evidence>
<dbReference type="SUPFAM" id="SSF46689">
    <property type="entry name" value="Homeodomain-like"/>
    <property type="match status" value="1"/>
</dbReference>
<dbReference type="InterPro" id="IPR047242">
    <property type="entry name" value="CDC5L/Cef1"/>
</dbReference>
<dbReference type="PANTHER" id="PTHR45885:SF1">
    <property type="entry name" value="CELL DIVISION CYCLE 5-LIKE PROTEIN"/>
    <property type="match status" value="1"/>
</dbReference>
<evidence type="ECO:0000313" key="12">
    <source>
        <dbReference type="EMBL" id="EDQ87725.1"/>
    </source>
</evidence>
<organism evidence="12 13">
    <name type="scientific">Monosiga brevicollis</name>
    <name type="common">Choanoflagellate</name>
    <dbReference type="NCBI Taxonomy" id="81824"/>
    <lineage>
        <taxon>Eukaryota</taxon>
        <taxon>Choanoflagellata</taxon>
        <taxon>Craspedida</taxon>
        <taxon>Salpingoecidae</taxon>
        <taxon>Monosiga</taxon>
    </lineage>
</organism>
<dbReference type="InParanoid" id="A9V3M1"/>
<sequence>MPPVFIKGGVWTNVEDEVLKAAVMKYGPNQWDRVASLLHRKSAKQCKYRWYEWLDPSIKKTEWSREEEEKLLHLAKTMSSQWRTIAPMIGRTPIQCLERYEKLLDQAQNAGGAAGEADAADHHDARRLRPGEIDPNPHTRPARPDPVDMDEDEKEMLSEARARLANTQGKKAKRKARERQLEEAKRLARLQKQRELRAAGINVRERKRRGRNVDYNAEIPFQRTPAPGFYDAGADDPVRPRVKQGMRSDVEGVPRKVREEQERREEQKKLEELKKKDMAAALRKIHRVSGDEPTNKRSKLLLPAPQVSDRDLEDLVKLSKSGAEAAAEVDGKGASNSLLQNYAETPSFHAARTPRAPQEKDSLLTEAQNIIALNQTSSVLEGGANTPLHDNGGYFDGMTPKRKEVATPNRVLTTPYRGSNVAVTPGRNTSGAIPDAANTPLRDKLGINKSSDSSLITPRNRQELERNKDLRSSLRDGLASLPAPRKDYDIMVPDVEEEEQDATAVREEDAAANDARRAERARQNEAANFKLQTQAYQRKLSLPKTVNDKILRNADLTDPLLIADEIVKEEMLQLLRSDKGEIRRLPLLQASAKADAEAVLQAEMEALAAEAGDTDLVARHQRFVAARAAQLDAIVHVPSQQKFARVETVSQKEKIEGLEVEHRQLREHMAKDNKKAAKLEKRLNIALGGYQKRAQGLRQSIEEMVMEMAECQAQLKGFEVLRLAELAAIPERLGELKARVSAQEAKQTALQLRYKALTDALTA</sequence>
<dbReference type="CDD" id="cd11659">
    <property type="entry name" value="SANT_CDC5_II"/>
    <property type="match status" value="1"/>
</dbReference>
<dbReference type="STRING" id="81824.A9V3M1"/>
<feature type="compositionally biased region" description="Basic and acidic residues" evidence="9">
    <location>
        <begin position="119"/>
        <end position="146"/>
    </location>
</feature>
<evidence type="ECO:0000259" key="11">
    <source>
        <dbReference type="PROSITE" id="PS51294"/>
    </source>
</evidence>
<dbReference type="InterPro" id="IPR009057">
    <property type="entry name" value="Homeodomain-like_sf"/>
</dbReference>
<dbReference type="GO" id="GO:0005681">
    <property type="term" value="C:spliceosomal complex"/>
    <property type="evidence" value="ECO:0000318"/>
    <property type="project" value="GO_Central"/>
</dbReference>
<evidence type="ECO:0000256" key="5">
    <source>
        <dbReference type="ARBA" id="ARBA00023125"/>
    </source>
</evidence>
<feature type="compositionally biased region" description="Basic and acidic residues" evidence="9">
    <location>
        <begin position="246"/>
        <end position="268"/>
    </location>
</feature>
<feature type="coiled-coil region" evidence="8">
    <location>
        <begin position="655"/>
        <end position="714"/>
    </location>
</feature>
<dbReference type="KEGG" id="mbr:MONBRDRAFT_33087"/>
<dbReference type="InterPro" id="IPR021786">
    <property type="entry name" value="Cdc5p/Cef1_C"/>
</dbReference>
<keyword evidence="8" id="KW-0175">Coiled coil</keyword>
<dbReference type="PROSITE" id="PS51294">
    <property type="entry name" value="HTH_MYB"/>
    <property type="match status" value="2"/>
</dbReference>
<proteinExistence type="inferred from homology"/>
<dbReference type="AlphaFoldDB" id="A9V3M1"/>
<dbReference type="Gene3D" id="1.10.10.60">
    <property type="entry name" value="Homeodomain-like"/>
    <property type="match status" value="2"/>
</dbReference>
<dbReference type="PROSITE" id="PS50090">
    <property type="entry name" value="MYB_LIKE"/>
    <property type="match status" value="2"/>
</dbReference>
<keyword evidence="2" id="KW-0507">mRNA processing</keyword>
<feature type="compositionally biased region" description="Basic and acidic residues" evidence="9">
    <location>
        <begin position="460"/>
        <end position="474"/>
    </location>
</feature>
<evidence type="ECO:0000256" key="7">
    <source>
        <dbReference type="ARBA" id="ARBA00023242"/>
    </source>
</evidence>
<dbReference type="GO" id="GO:0006357">
    <property type="term" value="P:regulation of transcription by RNA polymerase II"/>
    <property type="evidence" value="ECO:0000318"/>
    <property type="project" value="GO_Central"/>
</dbReference>
<keyword evidence="7" id="KW-0539">Nucleus</keyword>
<dbReference type="FunCoup" id="A9V3M1">
    <property type="interactions" value="1518"/>
</dbReference>
<feature type="domain" description="Myb-like" evidence="10">
    <location>
        <begin position="55"/>
        <end position="104"/>
    </location>
</feature>
<dbReference type="OMA" id="KMGMAGE"/>
<dbReference type="RefSeq" id="XP_001747258.1">
    <property type="nucleotide sequence ID" value="XM_001747206.1"/>
</dbReference>
<evidence type="ECO:0000256" key="1">
    <source>
        <dbReference type="ARBA" id="ARBA00010506"/>
    </source>
</evidence>
<evidence type="ECO:0000256" key="9">
    <source>
        <dbReference type="SAM" id="MobiDB-lite"/>
    </source>
</evidence>
<evidence type="ECO:0000256" key="3">
    <source>
        <dbReference type="ARBA" id="ARBA00022728"/>
    </source>
</evidence>
<evidence type="ECO:0000313" key="13">
    <source>
        <dbReference type="Proteomes" id="UP000001357"/>
    </source>
</evidence>
<feature type="region of interest" description="Disordered" evidence="9">
    <location>
        <begin position="111"/>
        <end position="156"/>
    </location>
</feature>
<feature type="region of interest" description="Disordered" evidence="9">
    <location>
        <begin position="224"/>
        <end position="268"/>
    </location>
</feature>
<dbReference type="Pfam" id="PF13921">
    <property type="entry name" value="Myb_DNA-bind_6"/>
    <property type="match status" value="1"/>
</dbReference>
<dbReference type="CDD" id="cd00167">
    <property type="entry name" value="SANT"/>
    <property type="match status" value="1"/>
</dbReference>
<dbReference type="GO" id="GO:0000974">
    <property type="term" value="C:Prp19 complex"/>
    <property type="evidence" value="ECO:0000318"/>
    <property type="project" value="GO_Central"/>
</dbReference>
<keyword evidence="5" id="KW-0238">DNA-binding</keyword>
<dbReference type="InterPro" id="IPR001005">
    <property type="entry name" value="SANT/Myb"/>
</dbReference>
<keyword evidence="3" id="KW-0747">Spliceosome</keyword>
<comment type="similarity">
    <text evidence="1">Belongs to the CEF1 family.</text>
</comment>
<accession>A9V3M1</accession>
<dbReference type="InterPro" id="IPR047240">
    <property type="entry name" value="SANT_CDC5L_II"/>
</dbReference>
<reference evidence="12 13" key="1">
    <citation type="journal article" date="2008" name="Nature">
        <title>The genome of the choanoflagellate Monosiga brevicollis and the origin of metazoans.</title>
        <authorList>
            <consortium name="JGI Sequencing"/>
            <person name="King N."/>
            <person name="Westbrook M.J."/>
            <person name="Young S.L."/>
            <person name="Kuo A."/>
            <person name="Abedin M."/>
            <person name="Chapman J."/>
            <person name="Fairclough S."/>
            <person name="Hellsten U."/>
            <person name="Isogai Y."/>
            <person name="Letunic I."/>
            <person name="Marr M."/>
            <person name="Pincus D."/>
            <person name="Putnam N."/>
            <person name="Rokas A."/>
            <person name="Wright K.J."/>
            <person name="Zuzow R."/>
            <person name="Dirks W."/>
            <person name="Good M."/>
            <person name="Goodstein D."/>
            <person name="Lemons D."/>
            <person name="Li W."/>
            <person name="Lyons J.B."/>
            <person name="Morris A."/>
            <person name="Nichols S."/>
            <person name="Richter D.J."/>
            <person name="Salamov A."/>
            <person name="Bork P."/>
            <person name="Lim W.A."/>
            <person name="Manning G."/>
            <person name="Miller W.T."/>
            <person name="McGinnis W."/>
            <person name="Shapiro H."/>
            <person name="Tjian R."/>
            <person name="Grigoriev I.V."/>
            <person name="Rokhsar D."/>
        </authorList>
    </citation>
    <scope>NUCLEOTIDE SEQUENCE [LARGE SCALE GENOMIC DNA]</scope>
    <source>
        <strain evidence="13">MX1 / ATCC 50154</strain>
    </source>
</reference>
<keyword evidence="13" id="KW-1185">Reference proteome</keyword>
<feature type="region of interest" description="Disordered" evidence="9">
    <location>
        <begin position="416"/>
        <end position="481"/>
    </location>
</feature>
<dbReference type="FunFam" id="1.10.10.60:FF:000021">
    <property type="entry name" value="CDC5 cell division cycle 5-like"/>
    <property type="match status" value="1"/>
</dbReference>
<dbReference type="Proteomes" id="UP000001357">
    <property type="component" value="Unassembled WGS sequence"/>
</dbReference>
<feature type="compositionally biased region" description="Polar residues" evidence="9">
    <location>
        <begin position="448"/>
        <end position="459"/>
    </location>
</feature>
<protein>
    <submittedName>
        <fullName evidence="12">Uncharacterized protein</fullName>
    </submittedName>
</protein>
<dbReference type="EMBL" id="CH991557">
    <property type="protein sequence ID" value="EDQ87725.1"/>
    <property type="molecule type" value="Genomic_DNA"/>
</dbReference>
<dbReference type="PANTHER" id="PTHR45885">
    <property type="entry name" value="CELL DIVISION CYCLE 5-LIKE PROTEIN"/>
    <property type="match status" value="1"/>
</dbReference>
<keyword evidence="6" id="KW-0508">mRNA splicing</keyword>
<dbReference type="GO" id="GO:0000977">
    <property type="term" value="F:RNA polymerase II transcription regulatory region sequence-specific DNA binding"/>
    <property type="evidence" value="ECO:0000318"/>
    <property type="project" value="GO_Central"/>
</dbReference>
<keyword evidence="4" id="KW-0677">Repeat</keyword>
<dbReference type="InterPro" id="IPR017930">
    <property type="entry name" value="Myb_dom"/>
</dbReference>
<feature type="domain" description="HTH myb-type" evidence="11">
    <location>
        <begin position="1"/>
        <end position="58"/>
    </location>
</feature>
<dbReference type="GeneID" id="5892618"/>
<dbReference type="Pfam" id="PF11831">
    <property type="entry name" value="Myb_Cef"/>
    <property type="match status" value="1"/>
</dbReference>